<dbReference type="GO" id="GO:0005085">
    <property type="term" value="F:guanyl-nucleotide exchange factor activity"/>
    <property type="evidence" value="ECO:0007669"/>
    <property type="project" value="UniProtKB-KW"/>
</dbReference>
<reference evidence="3 4" key="1">
    <citation type="submission" date="2019-09" db="EMBL/GenBank/DDBJ databases">
        <authorList>
            <consortium name="DOE Joint Genome Institute"/>
            <person name="Mondo S.J."/>
            <person name="Navarro-Mendoza M.I."/>
            <person name="Perez-Arques C."/>
            <person name="Panchal S."/>
            <person name="Nicolas F.E."/>
            <person name="Ganguly P."/>
            <person name="Pangilinan J."/>
            <person name="Grigoriev I."/>
            <person name="Heitman J."/>
            <person name="Sanya K."/>
            <person name="Garre V."/>
        </authorList>
    </citation>
    <scope>NUCLEOTIDE SEQUENCE [LARGE SCALE GENOMIC DNA]</scope>
    <source>
        <strain evidence="3 4">MU402</strain>
    </source>
</reference>
<keyword evidence="1" id="KW-0344">Guanine-nucleotide releasing factor</keyword>
<evidence type="ECO:0000313" key="3">
    <source>
        <dbReference type="EMBL" id="KAF1801010.1"/>
    </source>
</evidence>
<dbReference type="InterPro" id="IPR023578">
    <property type="entry name" value="Ras_GEF_dom_sf"/>
</dbReference>
<sequence>MVHGKLQVIAGTTERLFEKLADETAQDMEYVDTFLMNYASFTTSTHLLSQLISRFHLGPLPGEYEYFKKWQYSIQSKVLAVIDRWV</sequence>
<comment type="caution">
    <text evidence="3">The sequence shown here is derived from an EMBL/GenBank/DDBJ whole genome shotgun (WGS) entry which is preliminary data.</text>
</comment>
<dbReference type="AlphaFoldDB" id="A0A8H4BF68"/>
<dbReference type="Pfam" id="PF00618">
    <property type="entry name" value="RasGEF_N"/>
    <property type="match status" value="1"/>
</dbReference>
<dbReference type="InterPro" id="IPR000651">
    <property type="entry name" value="Ras-like_Gua-exchang_fac_N"/>
</dbReference>
<dbReference type="PROSITE" id="PS50212">
    <property type="entry name" value="RASGEF_NTER"/>
    <property type="match status" value="1"/>
</dbReference>
<name>A0A8H4BF68_MUCCL</name>
<gene>
    <name evidence="3" type="ORF">FB192DRAFT_1383532</name>
</gene>
<protein>
    <submittedName>
        <fullName evidence="3">Ras-like guanine nucleotide exchange factor</fullName>
    </submittedName>
</protein>
<evidence type="ECO:0000256" key="1">
    <source>
        <dbReference type="PROSITE-ProRule" id="PRU00135"/>
    </source>
</evidence>
<dbReference type="CDD" id="cd06224">
    <property type="entry name" value="REM"/>
    <property type="match status" value="1"/>
</dbReference>
<dbReference type="Gene3D" id="1.20.870.10">
    <property type="entry name" value="Son of sevenless (SoS) protein Chain: S domain 1"/>
    <property type="match status" value="1"/>
</dbReference>
<dbReference type="EMBL" id="JAAECE010000005">
    <property type="protein sequence ID" value="KAF1801010.1"/>
    <property type="molecule type" value="Genomic_DNA"/>
</dbReference>
<evidence type="ECO:0000313" key="4">
    <source>
        <dbReference type="Proteomes" id="UP000469890"/>
    </source>
</evidence>
<dbReference type="Proteomes" id="UP000469890">
    <property type="component" value="Unassembled WGS sequence"/>
</dbReference>
<evidence type="ECO:0000259" key="2">
    <source>
        <dbReference type="PROSITE" id="PS50212"/>
    </source>
</evidence>
<feature type="domain" description="N-terminal Ras-GEF" evidence="2">
    <location>
        <begin position="4"/>
        <end position="86"/>
    </location>
</feature>
<organism evidence="3 4">
    <name type="scientific">Mucor circinelloides f. lusitanicus</name>
    <name type="common">Mucor racemosus var. lusitanicus</name>
    <dbReference type="NCBI Taxonomy" id="29924"/>
    <lineage>
        <taxon>Eukaryota</taxon>
        <taxon>Fungi</taxon>
        <taxon>Fungi incertae sedis</taxon>
        <taxon>Mucoromycota</taxon>
        <taxon>Mucoromycotina</taxon>
        <taxon>Mucoromycetes</taxon>
        <taxon>Mucorales</taxon>
        <taxon>Mucorineae</taxon>
        <taxon>Mucoraceae</taxon>
        <taxon>Mucor</taxon>
    </lineage>
</organism>
<proteinExistence type="predicted"/>
<accession>A0A8H4BF68</accession>
<dbReference type="SUPFAM" id="SSF48366">
    <property type="entry name" value="Ras GEF"/>
    <property type="match status" value="1"/>
</dbReference>
<feature type="non-terminal residue" evidence="3">
    <location>
        <position position="86"/>
    </location>
</feature>